<reference evidence="2" key="1">
    <citation type="submission" date="2020-07" db="EMBL/GenBank/DDBJ databases">
        <title>Genome sequences of bacteria associated with the marine, planktonic diatom Thalassiosira profunda strain ECT2AJA-044.</title>
        <authorList>
            <person name="Gargas C.B."/>
            <person name="Roberts W.R."/>
            <person name="Alverson A.J."/>
        </authorList>
    </citation>
    <scope>NUCLEOTIDE SEQUENCE</scope>
    <source>
        <strain evidence="2">ECT2AJA-044</strain>
    </source>
</reference>
<dbReference type="KEGG" id="cact:HZ995_15270"/>
<gene>
    <name evidence="2" type="ORF">HZ995_15270</name>
</gene>
<dbReference type="RefSeq" id="WP_209356509.1">
    <property type="nucleotide sequence ID" value="NZ_CP060010.1"/>
</dbReference>
<accession>A0A975EPD3</accession>
<keyword evidence="1" id="KW-0812">Transmembrane</keyword>
<evidence type="ECO:0000313" key="2">
    <source>
        <dbReference type="EMBL" id="QTN35806.1"/>
    </source>
</evidence>
<keyword evidence="1" id="KW-0472">Membrane</keyword>
<dbReference type="EMBL" id="CP060010">
    <property type="protein sequence ID" value="QTN35806.1"/>
    <property type="molecule type" value="Genomic_DNA"/>
</dbReference>
<organism evidence="2 3">
    <name type="scientific">Cognatishimia activa</name>
    <dbReference type="NCBI Taxonomy" id="1715691"/>
    <lineage>
        <taxon>Bacteria</taxon>
        <taxon>Pseudomonadati</taxon>
        <taxon>Pseudomonadota</taxon>
        <taxon>Alphaproteobacteria</taxon>
        <taxon>Rhodobacterales</taxon>
        <taxon>Paracoccaceae</taxon>
        <taxon>Cognatishimia</taxon>
    </lineage>
</organism>
<feature type="transmembrane region" description="Helical" evidence="1">
    <location>
        <begin position="22"/>
        <end position="45"/>
    </location>
</feature>
<sequence length="46" mass="5362">MQTISNGYQALGVLWAVNWERFLFPAVMLACLSVWHYVGSQGFFWH</sequence>
<dbReference type="Proteomes" id="UP000665026">
    <property type="component" value="Chromosome"/>
</dbReference>
<name>A0A975EPD3_9RHOB</name>
<keyword evidence="1" id="KW-1133">Transmembrane helix</keyword>
<evidence type="ECO:0000313" key="3">
    <source>
        <dbReference type="Proteomes" id="UP000665026"/>
    </source>
</evidence>
<evidence type="ECO:0000256" key="1">
    <source>
        <dbReference type="SAM" id="Phobius"/>
    </source>
</evidence>
<dbReference type="AlphaFoldDB" id="A0A975EPD3"/>
<proteinExistence type="predicted"/>
<protein>
    <submittedName>
        <fullName evidence="2">Uncharacterized protein</fullName>
    </submittedName>
</protein>